<dbReference type="SUPFAM" id="SSF52540">
    <property type="entry name" value="P-loop containing nucleoside triphosphate hydrolases"/>
    <property type="match status" value="1"/>
</dbReference>
<reference evidence="1" key="1">
    <citation type="submission" date="2020-05" db="EMBL/GenBank/DDBJ databases">
        <authorList>
            <person name="Chiriac C."/>
            <person name="Salcher M."/>
            <person name="Ghai R."/>
            <person name="Kavagutti S V."/>
        </authorList>
    </citation>
    <scope>NUCLEOTIDE SEQUENCE</scope>
</reference>
<dbReference type="AlphaFoldDB" id="A0A6J5YVI2"/>
<dbReference type="Gene3D" id="3.40.50.300">
    <property type="entry name" value="P-loop containing nucleotide triphosphate hydrolases"/>
    <property type="match status" value="1"/>
</dbReference>
<evidence type="ECO:0000313" key="1">
    <source>
        <dbReference type="EMBL" id="CAB4334485.1"/>
    </source>
</evidence>
<name>A0A6J5YVI2_9ZZZZ</name>
<gene>
    <name evidence="1" type="ORF">UFOPK3574_00450</name>
</gene>
<dbReference type="EMBL" id="CAESAF010000031">
    <property type="protein sequence ID" value="CAB4334485.1"/>
    <property type="molecule type" value="Genomic_DNA"/>
</dbReference>
<dbReference type="InterPro" id="IPR027417">
    <property type="entry name" value="P-loop_NTPase"/>
</dbReference>
<accession>A0A6J5YVI2</accession>
<sequence length="189" mass="20519">MSSLKRIHLYGHVSAQPQAIADLFGAHIASEIIADSDLAIFAINPAAGIDQKTIDQWQALSDFQLPRLVIVNELDGSDADFEDAIMLANRVFDQLVTPYLVLHSESGNPVALISLSDLQITDYSTNPPTRSQSETEHQELVADFREEYLQELEGAGEGAFAAGLLFPAIPIVISNGLGVDIVKDFISQI</sequence>
<proteinExistence type="predicted"/>
<organism evidence="1">
    <name type="scientific">freshwater metagenome</name>
    <dbReference type="NCBI Taxonomy" id="449393"/>
    <lineage>
        <taxon>unclassified sequences</taxon>
        <taxon>metagenomes</taxon>
        <taxon>ecological metagenomes</taxon>
    </lineage>
</organism>
<protein>
    <submittedName>
        <fullName evidence="1">Unannotated protein</fullName>
    </submittedName>
</protein>